<proteinExistence type="inferred from homology"/>
<dbReference type="GO" id="GO:0009097">
    <property type="term" value="P:isoleucine biosynthetic process"/>
    <property type="evidence" value="ECO:0007669"/>
    <property type="project" value="UniProtKB-UniPathway"/>
</dbReference>
<gene>
    <name evidence="14" type="ORF">COB67_13215</name>
</gene>
<dbReference type="CDD" id="cd01557">
    <property type="entry name" value="BCAT_beta_family"/>
    <property type="match status" value="1"/>
</dbReference>
<dbReference type="Pfam" id="PF01063">
    <property type="entry name" value="Aminotran_4"/>
    <property type="match status" value="1"/>
</dbReference>
<evidence type="ECO:0000256" key="5">
    <source>
        <dbReference type="ARBA" id="ARBA00009320"/>
    </source>
</evidence>
<evidence type="ECO:0000256" key="1">
    <source>
        <dbReference type="ARBA" id="ARBA00001933"/>
    </source>
</evidence>
<reference evidence="15" key="1">
    <citation type="submission" date="2017-08" db="EMBL/GenBank/DDBJ databases">
        <title>A dynamic microbial community with high functional redundancy inhabits the cold, oxic subseafloor aquifer.</title>
        <authorList>
            <person name="Tully B.J."/>
            <person name="Wheat C.G."/>
            <person name="Glazer B.T."/>
            <person name="Huber J.A."/>
        </authorList>
    </citation>
    <scope>NUCLEOTIDE SEQUENCE [LARGE SCALE GENOMIC DNA]</scope>
</reference>
<comment type="cofactor">
    <cofactor evidence="1">
        <name>pyridoxal 5'-phosphate</name>
        <dbReference type="ChEBI" id="CHEBI:597326"/>
    </cofactor>
</comment>
<dbReference type="InterPro" id="IPR005786">
    <property type="entry name" value="B_amino_transII"/>
</dbReference>
<comment type="pathway">
    <text evidence="4">Amino-acid biosynthesis; L-leucine biosynthesis; L-leucine from 3-methyl-2-oxobutanoate: step 4/4.</text>
</comment>
<dbReference type="EC" id="2.6.1.42" evidence="6"/>
<comment type="pathway">
    <text evidence="2">Amino-acid biosynthesis; L-isoleucine biosynthesis; L-isoleucine from 2-oxobutanoate: step 4/4.</text>
</comment>
<comment type="catalytic activity">
    <reaction evidence="10">
        <text>L-valine + 2-oxoglutarate = 3-methyl-2-oxobutanoate + L-glutamate</text>
        <dbReference type="Rhea" id="RHEA:24813"/>
        <dbReference type="ChEBI" id="CHEBI:11851"/>
        <dbReference type="ChEBI" id="CHEBI:16810"/>
        <dbReference type="ChEBI" id="CHEBI:29985"/>
        <dbReference type="ChEBI" id="CHEBI:57762"/>
        <dbReference type="EC" id="2.6.1.42"/>
    </reaction>
</comment>
<sequence length="350" mass="38896">MSNKLEQKKDLDWASLGFEYVKTDFRFTASYENGVWSEGELITSEQMTVHEGAPALHYSQQCFEGLKAQTTKDGRVLLFRPDLNAQRLQDTADRLLMPQVPTELFLRGVEEAVRANYSWIPPYGSGAALYIRPFLIGVGDNLGLRPAKKYEFRVFVSPVGPYYKGEGLSIISLAVTDVDRAAPKGTGHVKAGSNYAGGLLATHKAKELGANEALYLDAAERIYLEEAGSANILLKMTGGRFVTPKSDAILPSVTRRSIMTIAKQELDLEIEERPVNFLKELPEIEEMAACGTAAVLSPVGKVWVNDQWTLFYGEGEKVGPTMQKLYDLLTQLQKGEREDIYGWTKEVVMD</sequence>
<evidence type="ECO:0000256" key="9">
    <source>
        <dbReference type="ARBA" id="ARBA00022898"/>
    </source>
</evidence>
<evidence type="ECO:0000256" key="6">
    <source>
        <dbReference type="ARBA" id="ARBA00013053"/>
    </source>
</evidence>
<dbReference type="AlphaFoldDB" id="A0A2A4SN67"/>
<dbReference type="UniPathway" id="UPA00048">
    <property type="reaction ID" value="UER00073"/>
</dbReference>
<accession>A0A2A4SN67</accession>
<dbReference type="GO" id="GO:0009099">
    <property type="term" value="P:L-valine biosynthetic process"/>
    <property type="evidence" value="ECO:0007669"/>
    <property type="project" value="UniProtKB-UniPathway"/>
</dbReference>
<dbReference type="NCBIfam" id="TIGR01123">
    <property type="entry name" value="ilvE_II"/>
    <property type="match status" value="1"/>
</dbReference>
<evidence type="ECO:0000313" key="14">
    <source>
        <dbReference type="EMBL" id="PCI22853.1"/>
    </source>
</evidence>
<dbReference type="InterPro" id="IPR033939">
    <property type="entry name" value="BCAT_family"/>
</dbReference>
<dbReference type="GO" id="GO:0004084">
    <property type="term" value="F:branched-chain-amino-acid transaminase activity"/>
    <property type="evidence" value="ECO:0007669"/>
    <property type="project" value="UniProtKB-EC"/>
</dbReference>
<dbReference type="InterPro" id="IPR001544">
    <property type="entry name" value="Aminotrans_IV"/>
</dbReference>
<dbReference type="UniPathway" id="UPA00049">
    <property type="reaction ID" value="UER00062"/>
</dbReference>
<comment type="similarity">
    <text evidence="5">Belongs to the class-IV pyridoxal-phosphate-dependent aminotransferase family.</text>
</comment>
<dbReference type="InterPro" id="IPR043131">
    <property type="entry name" value="BCAT-like_N"/>
</dbReference>
<evidence type="ECO:0000256" key="11">
    <source>
        <dbReference type="ARBA" id="ARBA00048798"/>
    </source>
</evidence>
<dbReference type="SUPFAM" id="SSF56752">
    <property type="entry name" value="D-aminoacid aminotransferase-like PLP-dependent enzymes"/>
    <property type="match status" value="1"/>
</dbReference>
<keyword evidence="8 14" id="KW-0808">Transferase</keyword>
<dbReference type="GO" id="GO:0009098">
    <property type="term" value="P:L-leucine biosynthetic process"/>
    <property type="evidence" value="ECO:0007669"/>
    <property type="project" value="UniProtKB-UniPathway"/>
</dbReference>
<evidence type="ECO:0000256" key="3">
    <source>
        <dbReference type="ARBA" id="ARBA00004931"/>
    </source>
</evidence>
<dbReference type="PANTHER" id="PTHR42825">
    <property type="entry name" value="AMINO ACID AMINOTRANSFERASE"/>
    <property type="match status" value="1"/>
</dbReference>
<comment type="catalytic activity">
    <reaction evidence="12">
        <text>L-leucine + 2-oxoglutarate = 4-methyl-2-oxopentanoate + L-glutamate</text>
        <dbReference type="Rhea" id="RHEA:18321"/>
        <dbReference type="ChEBI" id="CHEBI:16810"/>
        <dbReference type="ChEBI" id="CHEBI:17865"/>
        <dbReference type="ChEBI" id="CHEBI:29985"/>
        <dbReference type="ChEBI" id="CHEBI:57427"/>
        <dbReference type="EC" id="2.6.1.42"/>
    </reaction>
</comment>
<evidence type="ECO:0000256" key="13">
    <source>
        <dbReference type="PIRSR" id="PIRSR006468-1"/>
    </source>
</evidence>
<name>A0A2A4SN67_9DELT</name>
<dbReference type="FunFam" id="3.30.470.10:FF:000004">
    <property type="entry name" value="Branched-chain-amino-acid aminotransferase"/>
    <property type="match status" value="1"/>
</dbReference>
<dbReference type="Gene3D" id="3.20.10.10">
    <property type="entry name" value="D-amino Acid Aminotransferase, subunit A, domain 2"/>
    <property type="match status" value="1"/>
</dbReference>
<evidence type="ECO:0000256" key="4">
    <source>
        <dbReference type="ARBA" id="ARBA00005072"/>
    </source>
</evidence>
<feature type="modified residue" description="N6-(pyridoxal phosphate)lysine" evidence="13">
    <location>
        <position position="190"/>
    </location>
</feature>
<evidence type="ECO:0000256" key="12">
    <source>
        <dbReference type="ARBA" id="ARBA00049229"/>
    </source>
</evidence>
<dbReference type="PIRSF" id="PIRSF006468">
    <property type="entry name" value="BCAT1"/>
    <property type="match status" value="1"/>
</dbReference>
<keyword evidence="9" id="KW-0663">Pyridoxal phosphate</keyword>
<keyword evidence="7 14" id="KW-0032">Aminotransferase</keyword>
<dbReference type="UniPathway" id="UPA00047">
    <property type="reaction ID" value="UER00058"/>
</dbReference>
<protein>
    <recommendedName>
        <fullName evidence="6">branched-chain-amino-acid transaminase</fullName>
        <ecNumber evidence="6">2.6.1.42</ecNumber>
    </recommendedName>
</protein>
<dbReference type="InterPro" id="IPR043132">
    <property type="entry name" value="BCAT-like_C"/>
</dbReference>
<dbReference type="PANTHER" id="PTHR42825:SF2">
    <property type="entry name" value="BRANCHED-CHAIN-AMINO-ACID AMINOTRANSFERASE 3, CHLOROPLASTIC-RELATED"/>
    <property type="match status" value="1"/>
</dbReference>
<evidence type="ECO:0000256" key="8">
    <source>
        <dbReference type="ARBA" id="ARBA00022679"/>
    </source>
</evidence>
<comment type="pathway">
    <text evidence="3">Amino-acid biosynthesis; L-valine biosynthesis; L-valine from pyruvate: step 4/4.</text>
</comment>
<dbReference type="Gene3D" id="3.30.470.10">
    <property type="match status" value="1"/>
</dbReference>
<comment type="caution">
    <text evidence="14">The sequence shown here is derived from an EMBL/GenBank/DDBJ whole genome shotgun (WGS) entry which is preliminary data.</text>
</comment>
<dbReference type="InterPro" id="IPR036038">
    <property type="entry name" value="Aminotransferase-like"/>
</dbReference>
<comment type="catalytic activity">
    <reaction evidence="11">
        <text>L-isoleucine + 2-oxoglutarate = (S)-3-methyl-2-oxopentanoate + L-glutamate</text>
        <dbReference type="Rhea" id="RHEA:24801"/>
        <dbReference type="ChEBI" id="CHEBI:16810"/>
        <dbReference type="ChEBI" id="CHEBI:29985"/>
        <dbReference type="ChEBI" id="CHEBI:35146"/>
        <dbReference type="ChEBI" id="CHEBI:58045"/>
        <dbReference type="EC" id="2.6.1.42"/>
    </reaction>
</comment>
<evidence type="ECO:0000256" key="2">
    <source>
        <dbReference type="ARBA" id="ARBA00004824"/>
    </source>
</evidence>
<organism evidence="14 15">
    <name type="scientific">SAR324 cluster bacterium</name>
    <dbReference type="NCBI Taxonomy" id="2024889"/>
    <lineage>
        <taxon>Bacteria</taxon>
        <taxon>Deltaproteobacteria</taxon>
        <taxon>SAR324 cluster</taxon>
    </lineage>
</organism>
<evidence type="ECO:0000256" key="7">
    <source>
        <dbReference type="ARBA" id="ARBA00022576"/>
    </source>
</evidence>
<evidence type="ECO:0000256" key="10">
    <source>
        <dbReference type="ARBA" id="ARBA00048212"/>
    </source>
</evidence>
<evidence type="ECO:0000313" key="15">
    <source>
        <dbReference type="Proteomes" id="UP000218113"/>
    </source>
</evidence>
<dbReference type="Proteomes" id="UP000218113">
    <property type="component" value="Unassembled WGS sequence"/>
</dbReference>
<dbReference type="EMBL" id="NVSR01000154">
    <property type="protein sequence ID" value="PCI22853.1"/>
    <property type="molecule type" value="Genomic_DNA"/>
</dbReference>
<dbReference type="NCBIfam" id="NF009897">
    <property type="entry name" value="PRK13357.1"/>
    <property type="match status" value="1"/>
</dbReference>